<keyword evidence="3" id="KW-1133">Transmembrane helix</keyword>
<feature type="region of interest" description="Disordered" evidence="8">
    <location>
        <begin position="26"/>
        <end position="51"/>
    </location>
</feature>
<evidence type="ECO:0000256" key="7">
    <source>
        <dbReference type="SAM" id="Coils"/>
    </source>
</evidence>
<name>A0A7J7N940_9MAGN</name>
<dbReference type="OrthoDB" id="248903at2759"/>
<evidence type="ECO:0000313" key="9">
    <source>
        <dbReference type="EMBL" id="KAF6163544.1"/>
    </source>
</evidence>
<dbReference type="AlphaFoldDB" id="A0A7J7N940"/>
<evidence type="ECO:0000313" key="10">
    <source>
        <dbReference type="Proteomes" id="UP000541444"/>
    </source>
</evidence>
<keyword evidence="2" id="KW-0812">Transmembrane</keyword>
<dbReference type="PANTHER" id="PTHR13815">
    <property type="entry name" value="GOLGIN-84"/>
    <property type="match status" value="1"/>
</dbReference>
<dbReference type="PANTHER" id="PTHR13815:SF5">
    <property type="entry name" value="GOLGIN CANDIDATE 2"/>
    <property type="match status" value="1"/>
</dbReference>
<feature type="compositionally biased region" description="Basic and acidic residues" evidence="8">
    <location>
        <begin position="261"/>
        <end position="270"/>
    </location>
</feature>
<keyword evidence="6" id="KW-0472">Membrane</keyword>
<dbReference type="Pfam" id="PF09787">
    <property type="entry name" value="Golgin_A5"/>
    <property type="match status" value="1"/>
</dbReference>
<feature type="compositionally biased region" description="Basic and acidic residues" evidence="8">
    <location>
        <begin position="26"/>
        <end position="37"/>
    </location>
</feature>
<dbReference type="Proteomes" id="UP000541444">
    <property type="component" value="Unassembled WGS sequence"/>
</dbReference>
<feature type="coiled-coil region" evidence="7">
    <location>
        <begin position="292"/>
        <end position="334"/>
    </location>
</feature>
<feature type="coiled-coil region" evidence="7">
    <location>
        <begin position="384"/>
        <end position="464"/>
    </location>
</feature>
<evidence type="ECO:0000256" key="2">
    <source>
        <dbReference type="ARBA" id="ARBA00022692"/>
    </source>
</evidence>
<dbReference type="InterPro" id="IPR019177">
    <property type="entry name" value="Golgin_subfamily_A_member_5"/>
</dbReference>
<keyword evidence="4" id="KW-0333">Golgi apparatus</keyword>
<evidence type="ECO:0000256" key="1">
    <source>
        <dbReference type="ARBA" id="ARBA00004394"/>
    </source>
</evidence>
<accession>A0A7J7N940</accession>
<feature type="region of interest" description="Disordered" evidence="8">
    <location>
        <begin position="222"/>
        <end position="287"/>
    </location>
</feature>
<feature type="region of interest" description="Disordered" evidence="8">
    <location>
        <begin position="157"/>
        <end position="196"/>
    </location>
</feature>
<evidence type="ECO:0000256" key="5">
    <source>
        <dbReference type="ARBA" id="ARBA00023054"/>
    </source>
</evidence>
<evidence type="ECO:0000256" key="6">
    <source>
        <dbReference type="ARBA" id="ARBA00023136"/>
    </source>
</evidence>
<evidence type="ECO:0000256" key="3">
    <source>
        <dbReference type="ARBA" id="ARBA00022989"/>
    </source>
</evidence>
<comment type="caution">
    <text evidence="9">The sequence shown here is derived from an EMBL/GenBank/DDBJ whole genome shotgun (WGS) entry which is preliminary data.</text>
</comment>
<feature type="compositionally biased region" description="Polar residues" evidence="8">
    <location>
        <begin position="225"/>
        <end position="237"/>
    </location>
</feature>
<evidence type="ECO:0000256" key="8">
    <source>
        <dbReference type="SAM" id="MobiDB-lite"/>
    </source>
</evidence>
<protein>
    <recommendedName>
        <fullName evidence="11">Golgin candidate 2</fullName>
    </recommendedName>
</protein>
<sequence>MSGWISSKLKVAETFLQQIDQQAAESLKKNEKLRSDGDNVELNYGNPIKNNDSIVVTPLKDQFKKRTSEPPLRRIESGAPASPLPSLTDSDWTHLLATPKNLVPSGSRGNGVSSIRGLGKTGAKKVVKGRRNSGVVLNSSATGTGSRVENNVSEVRGSDIGEELSSGDSLAMNLGVSDGQKSSGREEGVLESTIENPSNVGATLATAKMLGADDCSGLRVDESSDTAIGSSVPQNSLHNRKSLPSLSSSSSSSSGGSSASDSERENERKVERARRRDKINAEKAAKAAVDAIEERENIVARLEGEKQSLEKILVERAEQQAQEASELQMTMMETMEAVELEKQKHSNTRMEALSRLAKLETANADLAKSLATTQWNLEIEANSVADLRHQIELKEAAKEELRRRMSKTHQNGCGSSREQFEASKGVEFEREILETEYSFAADKMKQLQEKEIMLEENIEIMRKEIETPIEIEVELKKRLTQLTDHLIQKQSQVESLSSEKATLLFRIETVSACLDEQRSTLQLSDSAGPYCKDDIETGTWKSSKSKRALLLADRIQSGGQHLGSMLRQLDAIFSAGAAIIRRNASVKWSSLFYIICLHVWVAYILMSHSEVSDTTSGAIISLGNINKTVGS</sequence>
<dbReference type="EMBL" id="JACGCM010000973">
    <property type="protein sequence ID" value="KAF6163544.1"/>
    <property type="molecule type" value="Genomic_DNA"/>
</dbReference>
<dbReference type="GO" id="GO:0000301">
    <property type="term" value="P:retrograde transport, vesicle recycling within Golgi"/>
    <property type="evidence" value="ECO:0007669"/>
    <property type="project" value="TreeGrafter"/>
</dbReference>
<evidence type="ECO:0008006" key="11">
    <source>
        <dbReference type="Google" id="ProtNLM"/>
    </source>
</evidence>
<proteinExistence type="predicted"/>
<keyword evidence="5 7" id="KW-0175">Coiled coil</keyword>
<dbReference type="GO" id="GO:0031985">
    <property type="term" value="C:Golgi cisterna"/>
    <property type="evidence" value="ECO:0007669"/>
    <property type="project" value="TreeGrafter"/>
</dbReference>
<feature type="region of interest" description="Disordered" evidence="8">
    <location>
        <begin position="66"/>
        <end position="87"/>
    </location>
</feature>
<gene>
    <name evidence="9" type="ORF">GIB67_002549</name>
</gene>
<reference evidence="9 10" key="1">
    <citation type="journal article" date="2020" name="IScience">
        <title>Genome Sequencing of the Endangered Kingdonia uniflora (Circaeasteraceae, Ranunculales) Reveals Potential Mechanisms of Evolutionary Specialization.</title>
        <authorList>
            <person name="Sun Y."/>
            <person name="Deng T."/>
            <person name="Zhang A."/>
            <person name="Moore M.J."/>
            <person name="Landis J.B."/>
            <person name="Lin N."/>
            <person name="Zhang H."/>
            <person name="Zhang X."/>
            <person name="Huang J."/>
            <person name="Zhang X."/>
            <person name="Sun H."/>
            <person name="Wang H."/>
        </authorList>
    </citation>
    <scope>NUCLEOTIDE SEQUENCE [LARGE SCALE GENOMIC DNA]</scope>
    <source>
        <strain evidence="9">TB1705</strain>
        <tissue evidence="9">Leaf</tissue>
    </source>
</reference>
<feature type="compositionally biased region" description="Low complexity" evidence="8">
    <location>
        <begin position="242"/>
        <end position="260"/>
    </location>
</feature>
<evidence type="ECO:0000256" key="4">
    <source>
        <dbReference type="ARBA" id="ARBA00023034"/>
    </source>
</evidence>
<dbReference type="GO" id="GO:0000139">
    <property type="term" value="C:Golgi membrane"/>
    <property type="evidence" value="ECO:0007669"/>
    <property type="project" value="UniProtKB-SubCell"/>
</dbReference>
<feature type="compositionally biased region" description="Basic and acidic residues" evidence="8">
    <location>
        <begin position="66"/>
        <end position="76"/>
    </location>
</feature>
<comment type="subcellular location">
    <subcellularLocation>
        <location evidence="1">Golgi apparatus membrane</location>
    </subcellularLocation>
</comment>
<dbReference type="GO" id="GO:0007030">
    <property type="term" value="P:Golgi organization"/>
    <property type="evidence" value="ECO:0007669"/>
    <property type="project" value="InterPro"/>
</dbReference>
<organism evidence="9 10">
    <name type="scientific">Kingdonia uniflora</name>
    <dbReference type="NCBI Taxonomy" id="39325"/>
    <lineage>
        <taxon>Eukaryota</taxon>
        <taxon>Viridiplantae</taxon>
        <taxon>Streptophyta</taxon>
        <taxon>Embryophyta</taxon>
        <taxon>Tracheophyta</taxon>
        <taxon>Spermatophyta</taxon>
        <taxon>Magnoliopsida</taxon>
        <taxon>Ranunculales</taxon>
        <taxon>Circaeasteraceae</taxon>
        <taxon>Kingdonia</taxon>
    </lineage>
</organism>
<keyword evidence="10" id="KW-1185">Reference proteome</keyword>